<gene>
    <name evidence="1" type="ORF">ACFFUT_01125</name>
</gene>
<name>A0ABV5JAB5_9RHOB</name>
<comment type="caution">
    <text evidence="1">The sequence shown here is derived from an EMBL/GenBank/DDBJ whole genome shotgun (WGS) entry which is preliminary data.</text>
</comment>
<dbReference type="EMBL" id="JBHMEA010000007">
    <property type="protein sequence ID" value="MFB9230384.1"/>
    <property type="molecule type" value="Genomic_DNA"/>
</dbReference>
<proteinExistence type="predicted"/>
<evidence type="ECO:0000313" key="2">
    <source>
        <dbReference type="Proteomes" id="UP001589683"/>
    </source>
</evidence>
<sequence>MSKRRIQLRVRMNGLKRWAKLVNDQIKDEMKRPLPNALRLRALKARRLKLKDNLRRISKWPATPAE</sequence>
<dbReference type="RefSeq" id="WP_213887711.1">
    <property type="nucleotide sequence ID" value="NZ_JBHMEA010000007.1"/>
</dbReference>
<dbReference type="Pfam" id="PF04325">
    <property type="entry name" value="DUF465"/>
    <property type="match status" value="1"/>
</dbReference>
<accession>A0ABV5JAB5</accession>
<dbReference type="InterPro" id="IPR007420">
    <property type="entry name" value="DUF465"/>
</dbReference>
<dbReference type="Proteomes" id="UP001589683">
    <property type="component" value="Unassembled WGS sequence"/>
</dbReference>
<organism evidence="1 2">
    <name type="scientific">Pseudohalocynthiibacter aestuariivivens</name>
    <dbReference type="NCBI Taxonomy" id="1591409"/>
    <lineage>
        <taxon>Bacteria</taxon>
        <taxon>Pseudomonadati</taxon>
        <taxon>Pseudomonadota</taxon>
        <taxon>Alphaproteobacteria</taxon>
        <taxon>Rhodobacterales</taxon>
        <taxon>Paracoccaceae</taxon>
        <taxon>Pseudohalocynthiibacter</taxon>
    </lineage>
</organism>
<reference evidence="1 2" key="1">
    <citation type="submission" date="2024-09" db="EMBL/GenBank/DDBJ databases">
        <authorList>
            <person name="Sun Q."/>
            <person name="Mori K."/>
        </authorList>
    </citation>
    <scope>NUCLEOTIDE SEQUENCE [LARGE SCALE GENOMIC DNA]</scope>
    <source>
        <strain evidence="1 2">CECT 8726</strain>
    </source>
</reference>
<protein>
    <submittedName>
        <fullName evidence="1">DUF465 domain-containing protein</fullName>
    </submittedName>
</protein>
<keyword evidence="2" id="KW-1185">Reference proteome</keyword>
<evidence type="ECO:0000313" key="1">
    <source>
        <dbReference type="EMBL" id="MFB9230384.1"/>
    </source>
</evidence>